<dbReference type="Proteomes" id="UP000653305">
    <property type="component" value="Unassembled WGS sequence"/>
</dbReference>
<feature type="non-terminal residue" evidence="1">
    <location>
        <position position="1"/>
    </location>
</feature>
<dbReference type="GO" id="GO:0003735">
    <property type="term" value="F:structural constituent of ribosome"/>
    <property type="evidence" value="ECO:0007669"/>
    <property type="project" value="InterPro"/>
</dbReference>
<dbReference type="PANTHER" id="PTHR36798:SF2">
    <property type="entry name" value="LARGE RIBOSOMAL SUBUNIT PROTEIN CL38"/>
    <property type="match status" value="1"/>
</dbReference>
<proteinExistence type="predicted"/>
<organism evidence="1 2">
    <name type="scientific">Phtheirospermum japonicum</name>
    <dbReference type="NCBI Taxonomy" id="374723"/>
    <lineage>
        <taxon>Eukaryota</taxon>
        <taxon>Viridiplantae</taxon>
        <taxon>Streptophyta</taxon>
        <taxon>Embryophyta</taxon>
        <taxon>Tracheophyta</taxon>
        <taxon>Spermatophyta</taxon>
        <taxon>Magnoliopsida</taxon>
        <taxon>eudicotyledons</taxon>
        <taxon>Gunneridae</taxon>
        <taxon>Pentapetalae</taxon>
        <taxon>asterids</taxon>
        <taxon>lamiids</taxon>
        <taxon>Lamiales</taxon>
        <taxon>Orobanchaceae</taxon>
        <taxon>Orobanchaceae incertae sedis</taxon>
        <taxon>Phtheirospermum</taxon>
    </lineage>
</organism>
<name>A0A830CSK1_9LAMI</name>
<dbReference type="GO" id="GO:0019843">
    <property type="term" value="F:rRNA binding"/>
    <property type="evidence" value="ECO:0007669"/>
    <property type="project" value="InterPro"/>
</dbReference>
<keyword evidence="2" id="KW-1185">Reference proteome</keyword>
<evidence type="ECO:0000313" key="1">
    <source>
        <dbReference type="EMBL" id="GFP99114.1"/>
    </source>
</evidence>
<dbReference type="GO" id="GO:0006412">
    <property type="term" value="P:translation"/>
    <property type="evidence" value="ECO:0007669"/>
    <property type="project" value="InterPro"/>
</dbReference>
<dbReference type="GO" id="GO:0005840">
    <property type="term" value="C:ribosome"/>
    <property type="evidence" value="ECO:0007669"/>
    <property type="project" value="UniProtKB-KW"/>
</dbReference>
<dbReference type="AlphaFoldDB" id="A0A830CSK1"/>
<dbReference type="PANTHER" id="PTHR36798">
    <property type="entry name" value="50S RIBOSOMAL PROTEIN 6, CHLOROPLASTIC"/>
    <property type="match status" value="1"/>
</dbReference>
<reference evidence="1" key="1">
    <citation type="submission" date="2020-07" db="EMBL/GenBank/DDBJ databases">
        <title>Ethylene signaling mediates host invasion by parasitic plants.</title>
        <authorList>
            <person name="Yoshida S."/>
        </authorList>
    </citation>
    <scope>NUCLEOTIDE SEQUENCE</scope>
    <source>
        <strain evidence="1">Okayama</strain>
    </source>
</reference>
<keyword evidence="1" id="KW-0687">Ribonucleoprotein</keyword>
<protein>
    <submittedName>
        <fullName evidence="1">50S ribosomal protein 6 chloroplastic</fullName>
    </submittedName>
</protein>
<dbReference type="InterPro" id="IPR020526">
    <property type="entry name" value="Ribosomal_cL38"/>
</dbReference>
<dbReference type="EMBL" id="BMAC01000556">
    <property type="protein sequence ID" value="GFP99114.1"/>
    <property type="molecule type" value="Genomic_DNA"/>
</dbReference>
<keyword evidence="1" id="KW-0689">Ribosomal protein</keyword>
<sequence length="110" mass="12167">LTQYIPFFISEPPNNFSTTNSRLVVPPPSSTATKAARLPQRLAVGGDCGLVIECSSHPQNKATKHYMKTLPHKRRPSNIRRGPTVYPPLPSLPAEWSFFFEYAAAEACPV</sequence>
<gene>
    <name evidence="1" type="ORF">PHJA_002055300</name>
</gene>
<dbReference type="Pfam" id="PF17257">
    <property type="entry name" value="DUF5323"/>
    <property type="match status" value="1"/>
</dbReference>
<evidence type="ECO:0000313" key="2">
    <source>
        <dbReference type="Proteomes" id="UP000653305"/>
    </source>
</evidence>
<accession>A0A830CSK1</accession>
<dbReference type="OrthoDB" id="1848184at2759"/>
<dbReference type="GO" id="GO:0009507">
    <property type="term" value="C:chloroplast"/>
    <property type="evidence" value="ECO:0007669"/>
    <property type="project" value="InterPro"/>
</dbReference>
<comment type="caution">
    <text evidence="1">The sequence shown here is derived from an EMBL/GenBank/DDBJ whole genome shotgun (WGS) entry which is preliminary data.</text>
</comment>